<protein>
    <recommendedName>
        <fullName evidence="1">Lipocalin-like domain-containing protein</fullName>
    </recommendedName>
</protein>
<keyword evidence="3" id="KW-1185">Reference proteome</keyword>
<evidence type="ECO:0000313" key="2">
    <source>
        <dbReference type="EMBL" id="GAA3863747.1"/>
    </source>
</evidence>
<dbReference type="Pfam" id="PF13924">
    <property type="entry name" value="Lipocalin_5"/>
    <property type="match status" value="1"/>
</dbReference>
<dbReference type="EMBL" id="BAAAZA010000007">
    <property type="protein sequence ID" value="GAA3863747.1"/>
    <property type="molecule type" value="Genomic_DNA"/>
</dbReference>
<dbReference type="InterPro" id="IPR024311">
    <property type="entry name" value="Lipocalin-like"/>
</dbReference>
<gene>
    <name evidence="2" type="ORF">GCM10022207_29680</name>
</gene>
<sequence>MTTLHPAHTDSERQACEAVRRRLIGAWTLVSYTATSADGHVIHPLGPAPQGLIVYTADGHMSAQLSRGDRPATGSERLEDSPPEELARAAVTYVAYGGPFDVVDPTTVEHHVTTSLFPDWVGRPQVRKVTFDDTCLKLGLATPVRMWGGYRTAELTWRKPY</sequence>
<evidence type="ECO:0000313" key="3">
    <source>
        <dbReference type="Proteomes" id="UP001501563"/>
    </source>
</evidence>
<organism evidence="2 3">
    <name type="scientific">Streptomyces lannensis</name>
    <dbReference type="NCBI Taxonomy" id="766498"/>
    <lineage>
        <taxon>Bacteria</taxon>
        <taxon>Bacillati</taxon>
        <taxon>Actinomycetota</taxon>
        <taxon>Actinomycetes</taxon>
        <taxon>Kitasatosporales</taxon>
        <taxon>Streptomycetaceae</taxon>
        <taxon>Streptomyces</taxon>
    </lineage>
</organism>
<dbReference type="RefSeq" id="WP_331269140.1">
    <property type="nucleotide sequence ID" value="NZ_BAAAZA010000007.1"/>
</dbReference>
<accession>A0ABP7K2H4</accession>
<proteinExistence type="predicted"/>
<name>A0ABP7K2H4_9ACTN</name>
<feature type="domain" description="Lipocalin-like" evidence="1">
    <location>
        <begin position="24"/>
        <end position="159"/>
    </location>
</feature>
<comment type="caution">
    <text evidence="2">The sequence shown here is derived from an EMBL/GenBank/DDBJ whole genome shotgun (WGS) entry which is preliminary data.</text>
</comment>
<evidence type="ECO:0000259" key="1">
    <source>
        <dbReference type="Pfam" id="PF13924"/>
    </source>
</evidence>
<reference evidence="3" key="1">
    <citation type="journal article" date="2019" name="Int. J. Syst. Evol. Microbiol.">
        <title>The Global Catalogue of Microorganisms (GCM) 10K type strain sequencing project: providing services to taxonomists for standard genome sequencing and annotation.</title>
        <authorList>
            <consortium name="The Broad Institute Genomics Platform"/>
            <consortium name="The Broad Institute Genome Sequencing Center for Infectious Disease"/>
            <person name="Wu L."/>
            <person name="Ma J."/>
        </authorList>
    </citation>
    <scope>NUCLEOTIDE SEQUENCE [LARGE SCALE GENOMIC DNA]</scope>
    <source>
        <strain evidence="3">JCM 16578</strain>
    </source>
</reference>
<dbReference type="Proteomes" id="UP001501563">
    <property type="component" value="Unassembled WGS sequence"/>
</dbReference>